<dbReference type="InterPro" id="IPR052539">
    <property type="entry name" value="MGD_biosynthesis_adapter"/>
</dbReference>
<dbReference type="Pfam" id="PF03205">
    <property type="entry name" value="MobB"/>
    <property type="match status" value="1"/>
</dbReference>
<dbReference type="EMBL" id="DVHN01000154">
    <property type="protein sequence ID" value="HIR89590.1"/>
    <property type="molecule type" value="Genomic_DNA"/>
</dbReference>
<dbReference type="InterPro" id="IPR004435">
    <property type="entry name" value="MobB_dom"/>
</dbReference>
<reference evidence="2" key="1">
    <citation type="submission" date="2020-10" db="EMBL/GenBank/DDBJ databases">
        <authorList>
            <person name="Gilroy R."/>
        </authorList>
    </citation>
    <scope>NUCLEOTIDE SEQUENCE</scope>
    <source>
        <strain evidence="2">ChiW13-3771</strain>
    </source>
</reference>
<evidence type="ECO:0000313" key="2">
    <source>
        <dbReference type="EMBL" id="HIR89590.1"/>
    </source>
</evidence>
<dbReference type="SUPFAM" id="SSF52540">
    <property type="entry name" value="P-loop containing nucleoside triphosphate hydrolases"/>
    <property type="match status" value="1"/>
</dbReference>
<feature type="domain" description="Molybdopterin-guanine dinucleotide biosynthesis protein B (MobB)" evidence="1">
    <location>
        <begin position="13"/>
        <end position="117"/>
    </location>
</feature>
<dbReference type="AlphaFoldDB" id="A0A9D1EG63"/>
<accession>A0A9D1EG63</accession>
<name>A0A9D1EG63_9FIRM</name>
<organism evidence="2 3">
    <name type="scientific">Candidatus Fimimorpha faecalis</name>
    <dbReference type="NCBI Taxonomy" id="2840824"/>
    <lineage>
        <taxon>Bacteria</taxon>
        <taxon>Bacillati</taxon>
        <taxon>Bacillota</taxon>
        <taxon>Clostridia</taxon>
        <taxon>Eubacteriales</taxon>
        <taxon>Candidatus Fimimorpha</taxon>
    </lineage>
</organism>
<dbReference type="NCBIfam" id="TIGR00176">
    <property type="entry name" value="mobB"/>
    <property type="match status" value="1"/>
</dbReference>
<protein>
    <submittedName>
        <fullName evidence="2">Molybdopterin-guanine dinucleotide biosynthesis protein B</fullName>
    </submittedName>
</protein>
<dbReference type="GO" id="GO:0005525">
    <property type="term" value="F:GTP binding"/>
    <property type="evidence" value="ECO:0007669"/>
    <property type="project" value="InterPro"/>
</dbReference>
<sequence length="141" mass="16060">MDSSPLKKNTPFIFAISGYKNSGKTTLITKLIPELKQRGYRVAVIKHDGHDFEADVPGTDSYRHQKAGAYGTAVFSSNRILITKECREPNEIQLMRAFPEADIILIEGLKKSNYPKYYCNYPKESLKPVKELADEIEKMMK</sequence>
<dbReference type="CDD" id="cd03116">
    <property type="entry name" value="MobB"/>
    <property type="match status" value="1"/>
</dbReference>
<evidence type="ECO:0000259" key="1">
    <source>
        <dbReference type="Pfam" id="PF03205"/>
    </source>
</evidence>
<dbReference type="Gene3D" id="3.40.50.300">
    <property type="entry name" value="P-loop containing nucleotide triphosphate hydrolases"/>
    <property type="match status" value="1"/>
</dbReference>
<proteinExistence type="predicted"/>
<dbReference type="GO" id="GO:0006777">
    <property type="term" value="P:Mo-molybdopterin cofactor biosynthetic process"/>
    <property type="evidence" value="ECO:0007669"/>
    <property type="project" value="InterPro"/>
</dbReference>
<dbReference type="Proteomes" id="UP000824201">
    <property type="component" value="Unassembled WGS sequence"/>
</dbReference>
<dbReference type="InterPro" id="IPR027417">
    <property type="entry name" value="P-loop_NTPase"/>
</dbReference>
<gene>
    <name evidence="2" type="primary">mobB</name>
    <name evidence="2" type="ORF">IAC96_11645</name>
</gene>
<dbReference type="PANTHER" id="PTHR40072">
    <property type="entry name" value="MOLYBDOPTERIN-GUANINE DINUCLEOTIDE BIOSYNTHESIS ADAPTER PROTEIN-RELATED"/>
    <property type="match status" value="1"/>
</dbReference>
<comment type="caution">
    <text evidence="2">The sequence shown here is derived from an EMBL/GenBank/DDBJ whole genome shotgun (WGS) entry which is preliminary data.</text>
</comment>
<evidence type="ECO:0000313" key="3">
    <source>
        <dbReference type="Proteomes" id="UP000824201"/>
    </source>
</evidence>
<reference evidence="2" key="2">
    <citation type="journal article" date="2021" name="PeerJ">
        <title>Extensive microbial diversity within the chicken gut microbiome revealed by metagenomics and culture.</title>
        <authorList>
            <person name="Gilroy R."/>
            <person name="Ravi A."/>
            <person name="Getino M."/>
            <person name="Pursley I."/>
            <person name="Horton D.L."/>
            <person name="Alikhan N.F."/>
            <person name="Baker D."/>
            <person name="Gharbi K."/>
            <person name="Hall N."/>
            <person name="Watson M."/>
            <person name="Adriaenssens E.M."/>
            <person name="Foster-Nyarko E."/>
            <person name="Jarju S."/>
            <person name="Secka A."/>
            <person name="Antonio M."/>
            <person name="Oren A."/>
            <person name="Chaudhuri R.R."/>
            <person name="La Ragione R."/>
            <person name="Hildebrand F."/>
            <person name="Pallen M.J."/>
        </authorList>
    </citation>
    <scope>NUCLEOTIDE SEQUENCE</scope>
    <source>
        <strain evidence="2">ChiW13-3771</strain>
    </source>
</reference>
<dbReference type="PANTHER" id="PTHR40072:SF1">
    <property type="entry name" value="MOLYBDOPTERIN-GUANINE DINUCLEOTIDE BIOSYNTHESIS ADAPTER PROTEIN"/>
    <property type="match status" value="1"/>
</dbReference>